<dbReference type="Proteomes" id="UP000278627">
    <property type="component" value="Unassembled WGS sequence"/>
</dbReference>
<evidence type="ECO:0000313" key="5">
    <source>
        <dbReference type="Proteomes" id="UP000278627"/>
    </source>
</evidence>
<name>A0A0N4TV23_BRUPA</name>
<evidence type="ECO:0000259" key="3">
    <source>
        <dbReference type="PROSITE" id="PS51339"/>
    </source>
</evidence>
<keyword evidence="5" id="KW-1185">Reference proteome</keyword>
<dbReference type="GO" id="GO:0046856">
    <property type="term" value="P:phosphatidylinositol dephosphorylation"/>
    <property type="evidence" value="ECO:0007669"/>
    <property type="project" value="TreeGrafter"/>
</dbReference>
<feature type="domain" description="Myotubularin phosphatase" evidence="3">
    <location>
        <begin position="201"/>
        <end position="570"/>
    </location>
</feature>
<dbReference type="GO" id="GO:0005737">
    <property type="term" value="C:cytoplasm"/>
    <property type="evidence" value="ECO:0007669"/>
    <property type="project" value="TreeGrafter"/>
</dbReference>
<gene>
    <name evidence="4" type="ORF">BPAG_LOCUS12635</name>
</gene>
<accession>A0A0N4TV23</accession>
<evidence type="ECO:0000313" key="6">
    <source>
        <dbReference type="WBParaSite" id="BPAG_0001267301-mRNA-1"/>
    </source>
</evidence>
<dbReference type="InterPro" id="IPR010569">
    <property type="entry name" value="Myotubularin-like_Pase_dom"/>
</dbReference>
<reference evidence="6" key="1">
    <citation type="submission" date="2017-02" db="UniProtKB">
        <authorList>
            <consortium name="WormBaseParasite"/>
        </authorList>
    </citation>
    <scope>IDENTIFICATION</scope>
</reference>
<dbReference type="EMBL" id="UZAD01013309">
    <property type="protein sequence ID" value="VDN93821.1"/>
    <property type="molecule type" value="Genomic_DNA"/>
</dbReference>
<dbReference type="PROSITE" id="PS51339">
    <property type="entry name" value="PPASE_MYOTUBULARIN"/>
    <property type="match status" value="1"/>
</dbReference>
<protein>
    <submittedName>
        <fullName evidence="6">Myotubularin phosphatase domain-containing protein</fullName>
    </submittedName>
</protein>
<dbReference type="STRING" id="6280.A0A0N4TV23"/>
<dbReference type="GO" id="GO:0016020">
    <property type="term" value="C:membrane"/>
    <property type="evidence" value="ECO:0007669"/>
    <property type="project" value="TreeGrafter"/>
</dbReference>
<dbReference type="InterPro" id="IPR011993">
    <property type="entry name" value="PH-like_dom_sf"/>
</dbReference>
<evidence type="ECO:0000313" key="4">
    <source>
        <dbReference type="EMBL" id="VDN93821.1"/>
    </source>
</evidence>
<comment type="similarity">
    <text evidence="1">Belongs to the protein-tyrosine phosphatase family. Non-receptor class myotubularin subfamily.</text>
</comment>
<dbReference type="InterPro" id="IPR030564">
    <property type="entry name" value="Myotubularin"/>
</dbReference>
<dbReference type="Gene3D" id="2.30.29.30">
    <property type="entry name" value="Pleckstrin-homology domain (PH domain)/Phosphotyrosine-binding domain (PTB)"/>
    <property type="match status" value="1"/>
</dbReference>
<sequence>MLLHPSDEQQRRDSFRSYVAAYDSHVEVKDINETPNFILLNGEIVSSQCNDVLLYPPFQDNYFGKLYCTNFRICFIPLAQKQPDPCCSRSVIFADEHQVPLCSIASIYYSPSPIVGHSSASPKKYRLMTAPASQLDIISSVKIYTKDFRVWTFDLQRSQFAVNLANNIYHFSRPSSLSNLLQLSCEGFRKTPQPAHNALLYNNGNDWRKELLRCGDSETRWRICFLKSEISQQKAVVPSYPFCVVVPSDLFDVTVYENLIPNWCNGRFPVWCWSSSNGSALLRSSACNKDLNAQELWKKVLWPICQAHPHRRPPQVIDCDISAVRISSSFEKLRELCSLDSKERFTEKEKEWYTLVDDTGWCALVFRCLQLSSKVIHRLIDNQRSVVVTDGDGFNASAVVSSLVQVCTDRFYRTITGFSALIEKEWIALGHPFGLNMFGCTLIANIPVRILSHSRPKACTATFLLFLDCVAQLIRLHPLSFEYSHYLLIALWDLSITGLASGLTCNSVNDRLALCKTAPTFPLSQYYTSKYCLMFTNVLYSANLLLGFESVPVIRPSSSPIDVQFWNECYLRWMQPANIADGGILTKDVALSSILSSAASVAYPECNAVVWRQRLHPALEASSISSSYPYSDALPKNTPALSEVSIISDTASTKSLRLQLERTSISLNPGSVKVGKERRFSTTSLMTRVDRLVESSMLRSSSSRPQHHSPPGTLV</sequence>
<evidence type="ECO:0000256" key="2">
    <source>
        <dbReference type="SAM" id="MobiDB-lite"/>
    </source>
</evidence>
<evidence type="ECO:0000256" key="1">
    <source>
        <dbReference type="ARBA" id="ARBA00007471"/>
    </source>
</evidence>
<organism evidence="6">
    <name type="scientific">Brugia pahangi</name>
    <name type="common">Filarial nematode worm</name>
    <dbReference type="NCBI Taxonomy" id="6280"/>
    <lineage>
        <taxon>Eukaryota</taxon>
        <taxon>Metazoa</taxon>
        <taxon>Ecdysozoa</taxon>
        <taxon>Nematoda</taxon>
        <taxon>Chromadorea</taxon>
        <taxon>Rhabditida</taxon>
        <taxon>Spirurina</taxon>
        <taxon>Spiruromorpha</taxon>
        <taxon>Filarioidea</taxon>
        <taxon>Onchocercidae</taxon>
        <taxon>Brugia</taxon>
    </lineage>
</organism>
<dbReference type="InterPro" id="IPR029021">
    <property type="entry name" value="Prot-tyrosine_phosphatase-like"/>
</dbReference>
<proteinExistence type="inferred from homology"/>
<dbReference type="Pfam" id="PF06602">
    <property type="entry name" value="Myotub-related"/>
    <property type="match status" value="2"/>
</dbReference>
<feature type="region of interest" description="Disordered" evidence="2">
    <location>
        <begin position="696"/>
        <end position="715"/>
    </location>
</feature>
<dbReference type="PANTHER" id="PTHR10807:SF110">
    <property type="entry name" value="FI17948P1"/>
    <property type="match status" value="1"/>
</dbReference>
<dbReference type="PANTHER" id="PTHR10807">
    <property type="entry name" value="MYOTUBULARIN-RELATED"/>
    <property type="match status" value="1"/>
</dbReference>
<dbReference type="SUPFAM" id="SSF52799">
    <property type="entry name" value="(Phosphotyrosine protein) phosphatases II"/>
    <property type="match status" value="1"/>
</dbReference>
<dbReference type="AlphaFoldDB" id="A0A0N4TV23"/>
<dbReference type="SUPFAM" id="SSF50729">
    <property type="entry name" value="PH domain-like"/>
    <property type="match status" value="1"/>
</dbReference>
<reference evidence="4 5" key="2">
    <citation type="submission" date="2018-11" db="EMBL/GenBank/DDBJ databases">
        <authorList>
            <consortium name="Pathogen Informatics"/>
        </authorList>
    </citation>
    <scope>NUCLEOTIDE SEQUENCE [LARGE SCALE GENOMIC DNA]</scope>
</reference>
<dbReference type="WBParaSite" id="BPAG_0001267301-mRNA-1">
    <property type="protein sequence ID" value="BPAG_0001267301-mRNA-1"/>
    <property type="gene ID" value="BPAG_0001267301"/>
</dbReference>